<keyword evidence="2" id="KW-0472">Membrane</keyword>
<dbReference type="PANTHER" id="PTHR41542">
    <property type="entry name" value="BLL5807 PROTEIN"/>
    <property type="match status" value="1"/>
</dbReference>
<feature type="region of interest" description="Disordered" evidence="1">
    <location>
        <begin position="38"/>
        <end position="73"/>
    </location>
</feature>
<dbReference type="InterPro" id="IPR032710">
    <property type="entry name" value="NTF2-like_dom_sf"/>
</dbReference>
<keyword evidence="2" id="KW-1133">Transmembrane helix</keyword>
<name>A0A7C4W6B9_9BACT</name>
<evidence type="ECO:0000313" key="4">
    <source>
        <dbReference type="EMBL" id="HGU33297.1"/>
    </source>
</evidence>
<gene>
    <name evidence="4" type="ORF">ENS29_10635</name>
</gene>
<feature type="transmembrane region" description="Helical" evidence="2">
    <location>
        <begin position="111"/>
        <end position="130"/>
    </location>
</feature>
<protein>
    <submittedName>
        <fullName evidence="4">Tim44 domain-containing protein</fullName>
    </submittedName>
</protein>
<dbReference type="InterPro" id="IPR007379">
    <property type="entry name" value="Tim44-like_dom"/>
</dbReference>
<accession>A0A7C4W6B9</accession>
<feature type="transmembrane region" description="Helical" evidence="2">
    <location>
        <begin position="80"/>
        <end position="99"/>
    </location>
</feature>
<proteinExistence type="predicted"/>
<evidence type="ECO:0000256" key="2">
    <source>
        <dbReference type="SAM" id="Phobius"/>
    </source>
</evidence>
<dbReference type="EMBL" id="DSUH01000246">
    <property type="protein sequence ID" value="HGU33297.1"/>
    <property type="molecule type" value="Genomic_DNA"/>
</dbReference>
<dbReference type="SUPFAM" id="SSF54427">
    <property type="entry name" value="NTF2-like"/>
    <property type="match status" value="1"/>
</dbReference>
<dbReference type="SMART" id="SM00978">
    <property type="entry name" value="Tim44"/>
    <property type="match status" value="1"/>
</dbReference>
<feature type="compositionally biased region" description="Low complexity" evidence="1">
    <location>
        <begin position="47"/>
        <end position="57"/>
    </location>
</feature>
<sequence length="319" mass="34316">MHANPTRFMAMIVLALVATLLWLADDTFARVGSGGRSFGGSGGSGGRTFSSPSAPSRSAPPPPPGGGFTRSMPDSGGSSFWRGVGGGLLGGMIGGMIFGRPSYGYGGGFGGSGFGLIELLLLGGLGYFLYKRFIKNRTASSGMPLSSMFGTGNTPPPPAPGPGYDTIVPEVDSISETFRIIRQTEPDFDPERFKEIAQDVFFRLQAAWMRRDLAPVLGLLGDQLKSEYLATMEDLKNRKLINKLENIAVRKIELLDAGIEGNEVYITLQFQANLLDYTVHETTGEIVSGSNTEPVKFEERWTFARPINSTAWKLEGVQA</sequence>
<keyword evidence="2" id="KW-0812">Transmembrane</keyword>
<evidence type="ECO:0000256" key="1">
    <source>
        <dbReference type="SAM" id="MobiDB-lite"/>
    </source>
</evidence>
<dbReference type="Gene3D" id="3.10.450.240">
    <property type="match status" value="1"/>
</dbReference>
<organism evidence="4">
    <name type="scientific">Desulfatirhabdium butyrativorans</name>
    <dbReference type="NCBI Taxonomy" id="340467"/>
    <lineage>
        <taxon>Bacteria</taxon>
        <taxon>Pseudomonadati</taxon>
        <taxon>Thermodesulfobacteriota</taxon>
        <taxon>Desulfobacteria</taxon>
        <taxon>Desulfobacterales</taxon>
        <taxon>Desulfatirhabdiaceae</taxon>
        <taxon>Desulfatirhabdium</taxon>
    </lineage>
</organism>
<feature type="domain" description="Tim44-like" evidence="3">
    <location>
        <begin position="174"/>
        <end position="319"/>
    </location>
</feature>
<dbReference type="Pfam" id="PF04280">
    <property type="entry name" value="Tim44"/>
    <property type="match status" value="1"/>
</dbReference>
<dbReference type="PANTHER" id="PTHR41542:SF1">
    <property type="entry name" value="BLL5807 PROTEIN"/>
    <property type="match status" value="1"/>
</dbReference>
<reference evidence="4" key="1">
    <citation type="journal article" date="2020" name="mSystems">
        <title>Genome- and Community-Level Interaction Insights into Carbon Utilization and Element Cycling Functions of Hydrothermarchaeota in Hydrothermal Sediment.</title>
        <authorList>
            <person name="Zhou Z."/>
            <person name="Liu Y."/>
            <person name="Xu W."/>
            <person name="Pan J."/>
            <person name="Luo Z.H."/>
            <person name="Li M."/>
        </authorList>
    </citation>
    <scope>NUCLEOTIDE SEQUENCE [LARGE SCALE GENOMIC DNA]</scope>
    <source>
        <strain evidence="4">SpSt-477</strain>
    </source>
</reference>
<comment type="caution">
    <text evidence="4">The sequence shown here is derived from an EMBL/GenBank/DDBJ whole genome shotgun (WGS) entry which is preliminary data.</text>
</comment>
<evidence type="ECO:0000259" key="3">
    <source>
        <dbReference type="SMART" id="SM00978"/>
    </source>
</evidence>
<dbReference type="AlphaFoldDB" id="A0A7C4W6B9"/>